<dbReference type="InterPro" id="IPR034444">
    <property type="entry name" value="Nuo17.8"/>
</dbReference>
<accession>A0A2Z6RE55</accession>
<dbReference type="OrthoDB" id="2120038at2759"/>
<dbReference type="PANTHER" id="PTHR42100">
    <property type="entry name" value="OXIDOREDUCTASE 178 KDA SUBUNIT, PUTATIVE (AFU_ORTHOLOGUE AFUA_8G04320)-RELATED"/>
    <property type="match status" value="1"/>
</dbReference>
<sequence length="150" mass="17430">MNRFWSSRLSLLTSRTAQRTLFVRNYATESSSQQFPKEGFGAPIWRKTLGVVILGLIWYQADQYFIKKGEKHPVTKWIETLMLPESEYKRRNLAHLHLSVEASKDKVLFGEAKPPPIYRLKDPDQFERASPHCVEPGLEVDLSDLVVRRD</sequence>
<dbReference type="EMBL" id="BEXD01001902">
    <property type="protein sequence ID" value="GBB96254.1"/>
    <property type="molecule type" value="Genomic_DNA"/>
</dbReference>
<dbReference type="GO" id="GO:0005739">
    <property type="term" value="C:mitochondrion"/>
    <property type="evidence" value="ECO:0007669"/>
    <property type="project" value="InterPro"/>
</dbReference>
<evidence type="ECO:0000313" key="2">
    <source>
        <dbReference type="EMBL" id="GES82520.1"/>
    </source>
</evidence>
<name>A0A2Z6RE55_9GLOM</name>
<reference evidence="1 3" key="1">
    <citation type="submission" date="2017-11" db="EMBL/GenBank/DDBJ databases">
        <title>The genome of Rhizophagus clarus HR1 reveals common genetic basis of auxotrophy among arbuscular mycorrhizal fungi.</title>
        <authorList>
            <person name="Kobayashi Y."/>
        </authorList>
    </citation>
    <scope>NUCLEOTIDE SEQUENCE [LARGE SCALE GENOMIC DNA]</scope>
    <source>
        <strain evidence="1 3">HR1</strain>
    </source>
</reference>
<evidence type="ECO:0000313" key="1">
    <source>
        <dbReference type="EMBL" id="GBB96254.1"/>
    </source>
</evidence>
<comment type="caution">
    <text evidence="1">The sequence shown here is derived from an EMBL/GenBank/DDBJ whole genome shotgun (WGS) entry which is preliminary data.</text>
</comment>
<dbReference type="Proteomes" id="UP000247702">
    <property type="component" value="Unassembled WGS sequence"/>
</dbReference>
<evidence type="ECO:0000313" key="3">
    <source>
        <dbReference type="Proteomes" id="UP000247702"/>
    </source>
</evidence>
<dbReference type="Proteomes" id="UP000615446">
    <property type="component" value="Unassembled WGS sequence"/>
</dbReference>
<gene>
    <name evidence="2" type="ORF">RCL2_000972000</name>
    <name evidence="1" type="ORF">RclHR1_02710013</name>
</gene>
<keyword evidence="3" id="KW-1185">Reference proteome</keyword>
<dbReference type="PANTHER" id="PTHR42100:SF1">
    <property type="entry name" value="OXIDOREDUCTASE 178 KDA SUBUNIT, PUTATIVE (AFU_ORTHOLOGUE AFUA_8G04320)-RELATED"/>
    <property type="match status" value="1"/>
</dbReference>
<reference evidence="2" key="2">
    <citation type="submission" date="2019-10" db="EMBL/GenBank/DDBJ databases">
        <title>Conservation and host-specific expression of non-tandemly repeated heterogenous ribosome RNA gene in arbuscular mycorrhizal fungi.</title>
        <authorList>
            <person name="Maeda T."/>
            <person name="Kobayashi Y."/>
            <person name="Nakagawa T."/>
            <person name="Ezawa T."/>
            <person name="Yamaguchi K."/>
            <person name="Bino T."/>
            <person name="Nishimoto Y."/>
            <person name="Shigenobu S."/>
            <person name="Kawaguchi M."/>
        </authorList>
    </citation>
    <scope>NUCLEOTIDE SEQUENCE</scope>
    <source>
        <strain evidence="2">HR1</strain>
    </source>
</reference>
<dbReference type="AlphaFoldDB" id="A0A2Z6RE55"/>
<dbReference type="STRING" id="94130.A0A2Z6RE55"/>
<organism evidence="1 3">
    <name type="scientific">Rhizophagus clarus</name>
    <dbReference type="NCBI Taxonomy" id="94130"/>
    <lineage>
        <taxon>Eukaryota</taxon>
        <taxon>Fungi</taxon>
        <taxon>Fungi incertae sedis</taxon>
        <taxon>Mucoromycota</taxon>
        <taxon>Glomeromycotina</taxon>
        <taxon>Glomeromycetes</taxon>
        <taxon>Glomerales</taxon>
        <taxon>Glomeraceae</taxon>
        <taxon>Rhizophagus</taxon>
    </lineage>
</organism>
<proteinExistence type="predicted"/>
<protein>
    <submittedName>
        <fullName evidence="1">Uncharacterized protein</fullName>
    </submittedName>
</protein>
<dbReference type="EMBL" id="BLAL01000061">
    <property type="protein sequence ID" value="GES82520.1"/>
    <property type="molecule type" value="Genomic_DNA"/>
</dbReference>